<dbReference type="InterPro" id="IPR032401">
    <property type="entry name" value="EDC4_WD40"/>
</dbReference>
<reference evidence="3" key="1">
    <citation type="submission" date="2017-02" db="UniProtKB">
        <authorList>
            <consortium name="WormBaseParasite"/>
        </authorList>
    </citation>
    <scope>IDENTIFICATION</scope>
</reference>
<proteinExistence type="predicted"/>
<dbReference type="Proteomes" id="UP000036681">
    <property type="component" value="Unplaced"/>
</dbReference>
<feature type="domain" description="Enhancer of mRNA-decapping protein 4 WD40 repeat region" evidence="1">
    <location>
        <begin position="55"/>
        <end position="113"/>
    </location>
</feature>
<name>A0A0M3I388_ASCLU</name>
<keyword evidence="2" id="KW-1185">Reference proteome</keyword>
<dbReference type="Pfam" id="PF16529">
    <property type="entry name" value="Ge1_WD40"/>
    <property type="match status" value="1"/>
</dbReference>
<protein>
    <submittedName>
        <fullName evidence="3">Ge1_WD40 domain-containing protein</fullName>
    </submittedName>
</protein>
<dbReference type="WBParaSite" id="ALUE_0001108001-mRNA-1">
    <property type="protein sequence ID" value="ALUE_0001108001-mRNA-1"/>
    <property type="gene ID" value="ALUE_0001108001"/>
</dbReference>
<evidence type="ECO:0000313" key="3">
    <source>
        <dbReference type="WBParaSite" id="ALUE_0001108001-mRNA-1"/>
    </source>
</evidence>
<sequence length="123" mass="14170">MTDQLFIPLDELVVSSVVEKYVLNGSENVVRFAAGKNVVLSIESSEELATRERDSSRVHTHVLSDYKWASEETYNGRILAVHQNLIAYRLFNDSTGEAVRVLEKETRNRHLIKVSFLFCFFFQ</sequence>
<organism evidence="2 3">
    <name type="scientific">Ascaris lumbricoides</name>
    <name type="common">Giant roundworm</name>
    <dbReference type="NCBI Taxonomy" id="6252"/>
    <lineage>
        <taxon>Eukaryota</taxon>
        <taxon>Metazoa</taxon>
        <taxon>Ecdysozoa</taxon>
        <taxon>Nematoda</taxon>
        <taxon>Chromadorea</taxon>
        <taxon>Rhabditida</taxon>
        <taxon>Spirurina</taxon>
        <taxon>Ascaridomorpha</taxon>
        <taxon>Ascaridoidea</taxon>
        <taxon>Ascarididae</taxon>
        <taxon>Ascaris</taxon>
    </lineage>
</organism>
<accession>A0A0M3I388</accession>
<evidence type="ECO:0000313" key="2">
    <source>
        <dbReference type="Proteomes" id="UP000036681"/>
    </source>
</evidence>
<dbReference type="AlphaFoldDB" id="A0A0M3I388"/>
<evidence type="ECO:0000259" key="1">
    <source>
        <dbReference type="Pfam" id="PF16529"/>
    </source>
</evidence>